<proteinExistence type="predicted"/>
<evidence type="ECO:0000313" key="3">
    <source>
        <dbReference type="Proteomes" id="UP000626092"/>
    </source>
</evidence>
<name>A0A834L4D4_RHOSS</name>
<gene>
    <name evidence="2" type="ORF">RHSIM_RhsimUnG0174200</name>
</gene>
<evidence type="ECO:0000313" key="2">
    <source>
        <dbReference type="EMBL" id="KAF7112970.1"/>
    </source>
</evidence>
<organism evidence="2 3">
    <name type="scientific">Rhododendron simsii</name>
    <name type="common">Sims's rhododendron</name>
    <dbReference type="NCBI Taxonomy" id="118357"/>
    <lineage>
        <taxon>Eukaryota</taxon>
        <taxon>Viridiplantae</taxon>
        <taxon>Streptophyta</taxon>
        <taxon>Embryophyta</taxon>
        <taxon>Tracheophyta</taxon>
        <taxon>Spermatophyta</taxon>
        <taxon>Magnoliopsida</taxon>
        <taxon>eudicotyledons</taxon>
        <taxon>Gunneridae</taxon>
        <taxon>Pentapetalae</taxon>
        <taxon>asterids</taxon>
        <taxon>Ericales</taxon>
        <taxon>Ericaceae</taxon>
        <taxon>Ericoideae</taxon>
        <taxon>Rhodoreae</taxon>
        <taxon>Rhododendron</taxon>
    </lineage>
</organism>
<sequence length="157" mass="18115">MAEFEPSLFSLGLDFDLDSEPQTTIPKDPPFPKQPSSNPSFRLIEDDVDFEIPNPPQTLKRLRRGPHPSHLLRRWRRRRSGSRWRWVVTMLTMKLKSSLLRRIGIEVKIWGLLGEKLNLAFVYARPKHGSSTAWWPESIGGANEELAASDVMDCRHL</sequence>
<accession>A0A834L4D4</accession>
<dbReference type="AlphaFoldDB" id="A0A834L4D4"/>
<comment type="caution">
    <text evidence="2">The sequence shown here is derived from an EMBL/GenBank/DDBJ whole genome shotgun (WGS) entry which is preliminary data.</text>
</comment>
<reference evidence="2" key="1">
    <citation type="submission" date="2019-11" db="EMBL/GenBank/DDBJ databases">
        <authorList>
            <person name="Liu Y."/>
            <person name="Hou J."/>
            <person name="Li T.-Q."/>
            <person name="Guan C.-H."/>
            <person name="Wu X."/>
            <person name="Wu H.-Z."/>
            <person name="Ling F."/>
            <person name="Zhang R."/>
            <person name="Shi X.-G."/>
            <person name="Ren J.-P."/>
            <person name="Chen E.-F."/>
            <person name="Sun J.-M."/>
        </authorList>
    </citation>
    <scope>NUCLEOTIDE SEQUENCE</scope>
    <source>
        <strain evidence="2">Adult_tree_wgs_1</strain>
        <tissue evidence="2">Leaves</tissue>
    </source>
</reference>
<dbReference type="Proteomes" id="UP000626092">
    <property type="component" value="Unassembled WGS sequence"/>
</dbReference>
<dbReference type="EMBL" id="WJXA01000392">
    <property type="protein sequence ID" value="KAF7112970.1"/>
    <property type="molecule type" value="Genomic_DNA"/>
</dbReference>
<feature type="region of interest" description="Disordered" evidence="1">
    <location>
        <begin position="1"/>
        <end position="38"/>
    </location>
</feature>
<protein>
    <submittedName>
        <fullName evidence="2">Uncharacterized protein</fullName>
    </submittedName>
</protein>
<dbReference type="OrthoDB" id="1680496at2759"/>
<evidence type="ECO:0000256" key="1">
    <source>
        <dbReference type="SAM" id="MobiDB-lite"/>
    </source>
</evidence>
<keyword evidence="3" id="KW-1185">Reference proteome</keyword>